<dbReference type="SUPFAM" id="SSF47175">
    <property type="entry name" value="Cytochromes"/>
    <property type="match status" value="1"/>
</dbReference>
<keyword evidence="2" id="KW-1185">Reference proteome</keyword>
<evidence type="ECO:0000313" key="1">
    <source>
        <dbReference type="EMBL" id="GAX61532.1"/>
    </source>
</evidence>
<evidence type="ECO:0000313" key="2">
    <source>
        <dbReference type="Proteomes" id="UP000218542"/>
    </source>
</evidence>
<reference evidence="1 2" key="1">
    <citation type="journal article" date="2017" name="Environ. Microbiol. Rep.">
        <title>Genetic diversity of marine anaerobic ammonium-oxidizing bacteria as revealed by genomic and proteomic analyses of 'Candidatus Scalindua japonica'.</title>
        <authorList>
            <person name="Oshiki M."/>
            <person name="Mizuto K."/>
            <person name="Kimura Z."/>
            <person name="Kindaichi T."/>
            <person name="Satoh H."/>
            <person name="Okabe S."/>
        </authorList>
    </citation>
    <scope>NUCLEOTIDE SEQUENCE [LARGE SCALE GENOMIC DNA]</scope>
    <source>
        <strain evidence="2">husup-a2</strain>
    </source>
</reference>
<dbReference type="GO" id="GO:0009055">
    <property type="term" value="F:electron transfer activity"/>
    <property type="evidence" value="ECO:0007669"/>
    <property type="project" value="InterPro"/>
</dbReference>
<dbReference type="GO" id="GO:0005506">
    <property type="term" value="F:iron ion binding"/>
    <property type="evidence" value="ECO:0007669"/>
    <property type="project" value="InterPro"/>
</dbReference>
<dbReference type="GO" id="GO:0022900">
    <property type="term" value="P:electron transport chain"/>
    <property type="evidence" value="ECO:0007669"/>
    <property type="project" value="InterPro"/>
</dbReference>
<dbReference type="RefSeq" id="WP_096894922.1">
    <property type="nucleotide sequence ID" value="NZ_BAOS01000024.1"/>
</dbReference>
<dbReference type="Gene3D" id="1.20.120.10">
    <property type="entry name" value="Cytochrome c/b562"/>
    <property type="match status" value="1"/>
</dbReference>
<proteinExistence type="predicted"/>
<dbReference type="PROSITE" id="PS51257">
    <property type="entry name" value="PROKAR_LIPOPROTEIN"/>
    <property type="match status" value="1"/>
</dbReference>
<dbReference type="AlphaFoldDB" id="A0A286U070"/>
<protein>
    <submittedName>
        <fullName evidence="1">Cytochrome c</fullName>
    </submittedName>
</protein>
<dbReference type="Proteomes" id="UP000218542">
    <property type="component" value="Unassembled WGS sequence"/>
</dbReference>
<organism evidence="1 2">
    <name type="scientific">Candidatus Scalindua japonica</name>
    <dbReference type="NCBI Taxonomy" id="1284222"/>
    <lineage>
        <taxon>Bacteria</taxon>
        <taxon>Pseudomonadati</taxon>
        <taxon>Planctomycetota</taxon>
        <taxon>Candidatus Brocadiia</taxon>
        <taxon>Candidatus Brocadiales</taxon>
        <taxon>Candidatus Scalinduaceae</taxon>
        <taxon>Candidatus Scalindua</taxon>
    </lineage>
</organism>
<comment type="caution">
    <text evidence="1">The sequence shown here is derived from an EMBL/GenBank/DDBJ whole genome shotgun (WGS) entry which is preliminary data.</text>
</comment>
<gene>
    <name evidence="1" type="ORF">SCALIN_C24_0031</name>
</gene>
<dbReference type="EMBL" id="BAOS01000024">
    <property type="protein sequence ID" value="GAX61532.1"/>
    <property type="molecule type" value="Genomic_DNA"/>
</dbReference>
<name>A0A286U070_9BACT</name>
<sequence length="165" mass="18862">MKQSLIAVIIIIAVTISITSCKKPEEVNVKSVESGQNEYLTDFRLVKEMKKAAMAMKRLSRGVKDNDWMEIDIWTHEIKEGIGDKCVELYRAENNDVPSEFVASRDKFAKAVDNLILCSKNHDDSNSQRDYDMLKESCDECHEIFKKELEGELKVNKITNTSPKT</sequence>
<dbReference type="OrthoDB" id="5520910at2"/>
<accession>A0A286U070</accession>
<dbReference type="InterPro" id="IPR010980">
    <property type="entry name" value="Cyt_c/b562"/>
</dbReference>
<dbReference type="GO" id="GO:0020037">
    <property type="term" value="F:heme binding"/>
    <property type="evidence" value="ECO:0007669"/>
    <property type="project" value="InterPro"/>
</dbReference>